<comment type="similarity">
    <text evidence="1">Belongs to the rtf2 family.</text>
</comment>
<dbReference type="Pfam" id="PF04641">
    <property type="entry name" value="Rtf2"/>
    <property type="match status" value="1"/>
</dbReference>
<dbReference type="PANTHER" id="PTHR12775:SF0">
    <property type="entry name" value="REPLICATION TERMINATION FACTOR 2"/>
    <property type="match status" value="1"/>
</dbReference>
<keyword evidence="4" id="KW-1185">Reference proteome</keyword>
<dbReference type="PANTHER" id="PTHR12775">
    <property type="entry name" value="PROTEIN C20ORF43 HOMOLOG"/>
    <property type="match status" value="1"/>
</dbReference>
<dbReference type="GO" id="GO:0005634">
    <property type="term" value="C:nucleus"/>
    <property type="evidence" value="ECO:0007669"/>
    <property type="project" value="TreeGrafter"/>
</dbReference>
<dbReference type="STRING" id="1423351.A0A074S5J0"/>
<dbReference type="CDD" id="cd16653">
    <property type="entry name" value="RING-like_Rtf2"/>
    <property type="match status" value="1"/>
</dbReference>
<dbReference type="InterPro" id="IPR027799">
    <property type="entry name" value="Rtf2_RING-finger"/>
</dbReference>
<evidence type="ECO:0000256" key="1">
    <source>
        <dbReference type="ARBA" id="ARBA00009885"/>
    </source>
</evidence>
<dbReference type="HOGENOM" id="CLU_048955_2_0_1"/>
<evidence type="ECO:0000313" key="3">
    <source>
        <dbReference type="EMBL" id="KEP52133.1"/>
    </source>
</evidence>
<comment type="caution">
    <text evidence="3">The sequence shown here is derived from an EMBL/GenBank/DDBJ whole genome shotgun (WGS) entry which is preliminary data.</text>
</comment>
<evidence type="ECO:0000256" key="2">
    <source>
        <dbReference type="SAM" id="MobiDB-lite"/>
    </source>
</evidence>
<proteinExistence type="inferred from homology"/>
<dbReference type="AlphaFoldDB" id="A0A074S5J0"/>
<name>A0A074S5J0_9AGAM</name>
<dbReference type="InterPro" id="IPR006735">
    <property type="entry name" value="Rtf2"/>
</dbReference>
<feature type="region of interest" description="Disordered" evidence="2">
    <location>
        <begin position="146"/>
        <end position="172"/>
    </location>
</feature>
<dbReference type="GO" id="GO:0006274">
    <property type="term" value="P:DNA replication termination"/>
    <property type="evidence" value="ECO:0007669"/>
    <property type="project" value="TreeGrafter"/>
</dbReference>
<protein>
    <submittedName>
        <fullName evidence="3">Rtf2 RING-finger protein</fullName>
    </submittedName>
</protein>
<reference evidence="3 4" key="1">
    <citation type="submission" date="2013-12" db="EMBL/GenBank/DDBJ databases">
        <authorList>
            <person name="Cubeta M."/>
            <person name="Pakala S."/>
            <person name="Fedorova N."/>
            <person name="Thomas E."/>
            <person name="Dean R."/>
            <person name="Jabaji S."/>
            <person name="Neate S."/>
            <person name="Toda T."/>
            <person name="Tavantzis S."/>
            <person name="Vilgalys R."/>
            <person name="Bharathan N."/>
            <person name="Pakala S."/>
            <person name="Losada L.S."/>
            <person name="Zafar N."/>
            <person name="Nierman W."/>
        </authorList>
    </citation>
    <scope>NUCLEOTIDE SEQUENCE [LARGE SCALE GENOMIC DNA]</scope>
    <source>
        <strain evidence="3 4">123E</strain>
    </source>
</reference>
<dbReference type="Proteomes" id="UP000027456">
    <property type="component" value="Unassembled WGS sequence"/>
</dbReference>
<feature type="region of interest" description="Disordered" evidence="2">
    <location>
        <begin position="205"/>
        <end position="232"/>
    </location>
</feature>
<organism evidence="3 4">
    <name type="scientific">Rhizoctonia solani 123E</name>
    <dbReference type="NCBI Taxonomy" id="1423351"/>
    <lineage>
        <taxon>Eukaryota</taxon>
        <taxon>Fungi</taxon>
        <taxon>Dikarya</taxon>
        <taxon>Basidiomycota</taxon>
        <taxon>Agaricomycotina</taxon>
        <taxon>Agaricomycetes</taxon>
        <taxon>Cantharellales</taxon>
        <taxon>Ceratobasidiaceae</taxon>
        <taxon>Rhizoctonia</taxon>
    </lineage>
</organism>
<accession>A0A074S5J0</accession>
<evidence type="ECO:0000313" key="4">
    <source>
        <dbReference type="Proteomes" id="UP000027456"/>
    </source>
</evidence>
<sequence length="318" mass="34166">MGNDGGSIPDRRDLVRTKAKAEQADKNNLILAAWFFCALSKRPLQEPIVSCVLGKLYNKDAMIEFLLDRSAYGDGEDICGHVKSLKDVKQLKLTPNPAMSTSQQSDKPRSAFVCPLTLKEMTGSLPFSYLTPCGCVFSTAGLKAVAKPTEEKDKAETATATEKEPCPQCGKKFTNKSAAVGGDIRTINPEPEEAQKMLEFAPTKATKKRKVAPVADAEADESKEKPKKAKSEAASINASMGITRAVANELAAAEKARKATMSSAVQSLYQGKDGVNGRGSKDTFLTRGTFTRVSLALLALFSPCTNHTHSTPRLSCSL</sequence>
<feature type="compositionally biased region" description="Basic and acidic residues" evidence="2">
    <location>
        <begin position="148"/>
        <end position="165"/>
    </location>
</feature>
<dbReference type="EMBL" id="AZST01000122">
    <property type="protein sequence ID" value="KEP52133.1"/>
    <property type="molecule type" value="Genomic_DNA"/>
</dbReference>
<dbReference type="OrthoDB" id="247013at2759"/>
<gene>
    <name evidence="3" type="ORF">V565_049890</name>
</gene>